<evidence type="ECO:0000256" key="3">
    <source>
        <dbReference type="ARBA" id="ARBA00012513"/>
    </source>
</evidence>
<dbReference type="Gene3D" id="3.80.10.10">
    <property type="entry name" value="Ribonuclease Inhibitor"/>
    <property type="match status" value="1"/>
</dbReference>
<dbReference type="InterPro" id="IPR003591">
    <property type="entry name" value="Leu-rich_rpt_typical-subtyp"/>
</dbReference>
<feature type="transmembrane region" description="Helical" evidence="20">
    <location>
        <begin position="220"/>
        <end position="241"/>
    </location>
</feature>
<dbReference type="InterPro" id="IPR017441">
    <property type="entry name" value="Protein_kinase_ATP_BS"/>
</dbReference>
<dbReference type="EC" id="2.7.11.1" evidence="3"/>
<dbReference type="PROSITE" id="PS00107">
    <property type="entry name" value="PROTEIN_KINASE_ATP"/>
    <property type="match status" value="1"/>
</dbReference>
<accession>A0A6P5WMG2</accession>
<dbReference type="KEGG" id="dzi:111275933"/>
<evidence type="ECO:0000256" key="5">
    <source>
        <dbReference type="ARBA" id="ARBA00022614"/>
    </source>
</evidence>
<evidence type="ECO:0000256" key="1">
    <source>
        <dbReference type="ARBA" id="ARBA00004479"/>
    </source>
</evidence>
<evidence type="ECO:0000256" key="13">
    <source>
        <dbReference type="ARBA" id="ARBA00022989"/>
    </source>
</evidence>
<dbReference type="InterPro" id="IPR032675">
    <property type="entry name" value="LRR_dom_sf"/>
</dbReference>
<comment type="similarity">
    <text evidence="19">Belongs to the protein kinase superfamily.</text>
</comment>
<evidence type="ECO:0000256" key="9">
    <source>
        <dbReference type="ARBA" id="ARBA00022737"/>
    </source>
</evidence>
<evidence type="ECO:0000256" key="6">
    <source>
        <dbReference type="ARBA" id="ARBA00022679"/>
    </source>
</evidence>
<dbReference type="RefSeq" id="XP_022717310.1">
    <property type="nucleotide sequence ID" value="XM_022861575.1"/>
</dbReference>
<evidence type="ECO:0000256" key="16">
    <source>
        <dbReference type="ARBA" id="ARBA00047899"/>
    </source>
</evidence>
<dbReference type="GO" id="GO:0016020">
    <property type="term" value="C:membrane"/>
    <property type="evidence" value="ECO:0007669"/>
    <property type="project" value="UniProtKB-SubCell"/>
</dbReference>
<dbReference type="GO" id="GO:0005524">
    <property type="term" value="F:ATP binding"/>
    <property type="evidence" value="ECO:0007669"/>
    <property type="project" value="UniProtKB-UniRule"/>
</dbReference>
<keyword evidence="12 18" id="KW-0067">ATP-binding</keyword>
<gene>
    <name evidence="23" type="primary">LOC111275933</name>
</gene>
<dbReference type="Pfam" id="PF13855">
    <property type="entry name" value="LRR_8"/>
    <property type="match status" value="2"/>
</dbReference>
<feature type="binding site" evidence="18">
    <location>
        <position position="311"/>
    </location>
    <ligand>
        <name>ATP</name>
        <dbReference type="ChEBI" id="CHEBI:30616"/>
    </ligand>
</feature>
<dbReference type="PANTHER" id="PTHR27008">
    <property type="entry name" value="OS04G0122200 PROTEIN"/>
    <property type="match status" value="1"/>
</dbReference>
<dbReference type="SUPFAM" id="SSF52058">
    <property type="entry name" value="L domain-like"/>
    <property type="match status" value="1"/>
</dbReference>
<keyword evidence="8" id="KW-0732">Signal</keyword>
<evidence type="ECO:0000256" key="8">
    <source>
        <dbReference type="ARBA" id="ARBA00022729"/>
    </source>
</evidence>
<evidence type="ECO:0000256" key="14">
    <source>
        <dbReference type="ARBA" id="ARBA00023136"/>
    </source>
</evidence>
<dbReference type="FunFam" id="3.80.10.10:FF:000111">
    <property type="entry name" value="LRR receptor-like serine/threonine-protein kinase ERECTA"/>
    <property type="match status" value="1"/>
</dbReference>
<dbReference type="AlphaFoldDB" id="A0A6P5WMG2"/>
<dbReference type="Gene3D" id="3.30.200.20">
    <property type="entry name" value="Phosphorylase Kinase, domain 1"/>
    <property type="match status" value="1"/>
</dbReference>
<dbReference type="SMART" id="SM00369">
    <property type="entry name" value="LRR_TYP"/>
    <property type="match status" value="4"/>
</dbReference>
<keyword evidence="7 20" id="KW-0812">Transmembrane</keyword>
<keyword evidence="22" id="KW-1185">Reference proteome</keyword>
<keyword evidence="10 18" id="KW-0547">Nucleotide-binding</keyword>
<dbReference type="Proteomes" id="UP000515121">
    <property type="component" value="Unplaced"/>
</dbReference>
<feature type="domain" description="Protein kinase" evidence="21">
    <location>
        <begin position="283"/>
        <end position="465"/>
    </location>
</feature>
<dbReference type="FunFam" id="1.10.510.10:FF:001023">
    <property type="entry name" value="Os07g0541700 protein"/>
    <property type="match status" value="1"/>
</dbReference>
<evidence type="ECO:0000256" key="18">
    <source>
        <dbReference type="PROSITE-ProRule" id="PRU10141"/>
    </source>
</evidence>
<evidence type="ECO:0000256" key="7">
    <source>
        <dbReference type="ARBA" id="ARBA00022692"/>
    </source>
</evidence>
<evidence type="ECO:0000256" key="11">
    <source>
        <dbReference type="ARBA" id="ARBA00022777"/>
    </source>
</evidence>
<dbReference type="PROSITE" id="PS00108">
    <property type="entry name" value="PROTEIN_KINASE_ST"/>
    <property type="match status" value="1"/>
</dbReference>
<comment type="subcellular location">
    <subcellularLocation>
        <location evidence="1">Membrane</location>
        <topology evidence="1">Single-pass type I membrane protein</topology>
    </subcellularLocation>
</comment>
<evidence type="ECO:0000256" key="17">
    <source>
        <dbReference type="ARBA" id="ARBA00048679"/>
    </source>
</evidence>
<keyword evidence="13 20" id="KW-1133">Transmembrane helix</keyword>
<dbReference type="InterPro" id="IPR000719">
    <property type="entry name" value="Prot_kinase_dom"/>
</dbReference>
<dbReference type="SUPFAM" id="SSF56112">
    <property type="entry name" value="Protein kinase-like (PK-like)"/>
    <property type="match status" value="1"/>
</dbReference>
<comment type="similarity">
    <text evidence="2">Belongs to the RLP family.</text>
</comment>
<dbReference type="InterPro" id="IPR008271">
    <property type="entry name" value="Ser/Thr_kinase_AS"/>
</dbReference>
<keyword evidence="15" id="KW-0325">Glycoprotein</keyword>
<organism evidence="22 23">
    <name type="scientific">Durio zibethinus</name>
    <name type="common">Durian</name>
    <dbReference type="NCBI Taxonomy" id="66656"/>
    <lineage>
        <taxon>Eukaryota</taxon>
        <taxon>Viridiplantae</taxon>
        <taxon>Streptophyta</taxon>
        <taxon>Embryophyta</taxon>
        <taxon>Tracheophyta</taxon>
        <taxon>Spermatophyta</taxon>
        <taxon>Magnoliopsida</taxon>
        <taxon>eudicotyledons</taxon>
        <taxon>Gunneridae</taxon>
        <taxon>Pentapetalae</taxon>
        <taxon>rosids</taxon>
        <taxon>malvids</taxon>
        <taxon>Malvales</taxon>
        <taxon>Malvaceae</taxon>
        <taxon>Helicteroideae</taxon>
        <taxon>Durio</taxon>
    </lineage>
</organism>
<keyword evidence="6" id="KW-0808">Transferase</keyword>
<keyword evidence="11" id="KW-0418">Kinase</keyword>
<dbReference type="GO" id="GO:0004674">
    <property type="term" value="F:protein serine/threonine kinase activity"/>
    <property type="evidence" value="ECO:0007669"/>
    <property type="project" value="UniProtKB-KW"/>
</dbReference>
<keyword evidence="14 20" id="KW-0472">Membrane</keyword>
<dbReference type="InterPro" id="IPR011009">
    <property type="entry name" value="Kinase-like_dom_sf"/>
</dbReference>
<keyword evidence="9" id="KW-0677">Repeat</keyword>
<keyword evidence="5" id="KW-0433">Leucine-rich repeat</keyword>
<dbReference type="Gene3D" id="1.10.510.10">
    <property type="entry name" value="Transferase(Phosphotransferase) domain 1"/>
    <property type="match status" value="1"/>
</dbReference>
<proteinExistence type="inferred from homology"/>
<dbReference type="PROSITE" id="PS50011">
    <property type="entry name" value="PROTEIN_KINASE_DOM"/>
    <property type="match status" value="1"/>
</dbReference>
<evidence type="ECO:0000256" key="20">
    <source>
        <dbReference type="SAM" id="Phobius"/>
    </source>
</evidence>
<dbReference type="InterPro" id="IPR001611">
    <property type="entry name" value="Leu-rich_rpt"/>
</dbReference>
<sequence>MLEGTIPDELCQLRNLGELFLPGNRFSGPIPRCFDNLTSLRILLLNSNNLSSTIPSTLWNLKDLLVLNLSSNSLTGSVAPESGNLKVLTQIDLSKNQLVGDIPAKVGDLKDLTSLSLAHNNLQGSIPESLSNLLSIEFLDLSSNNLSGVIPKSLERLSFLKYLNVSFNKLGGEIPNGGPFGNFAATSFMNNYALCGSPRLLVPPCNSSSSRRSKTTAMHVLRYVLPTISSIILIAALFIVFKRYRNKKTNLPVNLPVTEDHSLPLATWRRISYYELLQATDRFSESNLIGSGSFGTVYRGTLQDETTVAIKVFNLQLEGAFRSFDVECEVMRNIRHRNLVKIISSCCNIDFKALVLEFMPNGSLEKWLYSPECFLDITQRLNIMIEVASALEYLHCGNPTRVIHCDLKPSNVLLDKDMVARVCDFGIAKLLGEGISVTQTMTLATIGYMAPGDVSNILINSLFQK</sequence>
<comment type="catalytic activity">
    <reaction evidence="17">
        <text>L-seryl-[protein] + ATP = O-phospho-L-seryl-[protein] + ADP + H(+)</text>
        <dbReference type="Rhea" id="RHEA:17989"/>
        <dbReference type="Rhea" id="RHEA-COMP:9863"/>
        <dbReference type="Rhea" id="RHEA-COMP:11604"/>
        <dbReference type="ChEBI" id="CHEBI:15378"/>
        <dbReference type="ChEBI" id="CHEBI:29999"/>
        <dbReference type="ChEBI" id="CHEBI:30616"/>
        <dbReference type="ChEBI" id="CHEBI:83421"/>
        <dbReference type="ChEBI" id="CHEBI:456216"/>
        <dbReference type="EC" id="2.7.11.1"/>
    </reaction>
</comment>
<reference evidence="23" key="1">
    <citation type="submission" date="2025-08" db="UniProtKB">
        <authorList>
            <consortium name="RefSeq"/>
        </authorList>
    </citation>
    <scope>IDENTIFICATION</scope>
    <source>
        <tissue evidence="23">Fruit stalk</tissue>
    </source>
</reference>
<evidence type="ECO:0000313" key="23">
    <source>
        <dbReference type="RefSeq" id="XP_022717310.1"/>
    </source>
</evidence>
<dbReference type="GeneID" id="111275933"/>
<name>A0A6P5WMG2_DURZI</name>
<evidence type="ECO:0000256" key="19">
    <source>
        <dbReference type="RuleBase" id="RU000304"/>
    </source>
</evidence>
<dbReference type="FunFam" id="3.80.10.10:FF:000041">
    <property type="entry name" value="LRR receptor-like serine/threonine-protein kinase ERECTA"/>
    <property type="match status" value="1"/>
</dbReference>
<dbReference type="FunFam" id="3.30.200.20:FF:000661">
    <property type="entry name" value="Serine-threonine protein kinase plant-type"/>
    <property type="match status" value="1"/>
</dbReference>
<evidence type="ECO:0000256" key="15">
    <source>
        <dbReference type="ARBA" id="ARBA00023180"/>
    </source>
</evidence>
<comment type="catalytic activity">
    <reaction evidence="16">
        <text>L-threonyl-[protein] + ATP = O-phospho-L-threonyl-[protein] + ADP + H(+)</text>
        <dbReference type="Rhea" id="RHEA:46608"/>
        <dbReference type="Rhea" id="RHEA-COMP:11060"/>
        <dbReference type="Rhea" id="RHEA-COMP:11605"/>
        <dbReference type="ChEBI" id="CHEBI:15378"/>
        <dbReference type="ChEBI" id="CHEBI:30013"/>
        <dbReference type="ChEBI" id="CHEBI:30616"/>
        <dbReference type="ChEBI" id="CHEBI:61977"/>
        <dbReference type="ChEBI" id="CHEBI:456216"/>
        <dbReference type="EC" id="2.7.11.1"/>
    </reaction>
</comment>
<keyword evidence="4 19" id="KW-0723">Serine/threonine-protein kinase</keyword>
<dbReference type="InterPro" id="IPR051809">
    <property type="entry name" value="Plant_receptor-like_S/T_kinase"/>
</dbReference>
<evidence type="ECO:0000256" key="4">
    <source>
        <dbReference type="ARBA" id="ARBA00022527"/>
    </source>
</evidence>
<dbReference type="SMART" id="SM00220">
    <property type="entry name" value="S_TKc"/>
    <property type="match status" value="1"/>
</dbReference>
<evidence type="ECO:0000256" key="2">
    <source>
        <dbReference type="ARBA" id="ARBA00009592"/>
    </source>
</evidence>
<dbReference type="OrthoDB" id="1724816at2759"/>
<evidence type="ECO:0000259" key="21">
    <source>
        <dbReference type="PROSITE" id="PS50011"/>
    </source>
</evidence>
<dbReference type="Pfam" id="PF00069">
    <property type="entry name" value="Pkinase"/>
    <property type="match status" value="1"/>
</dbReference>
<evidence type="ECO:0000313" key="22">
    <source>
        <dbReference type="Proteomes" id="UP000515121"/>
    </source>
</evidence>
<protein>
    <recommendedName>
        <fullName evidence="3">non-specific serine/threonine protein kinase</fullName>
        <ecNumber evidence="3">2.7.11.1</ecNumber>
    </recommendedName>
</protein>
<evidence type="ECO:0000256" key="12">
    <source>
        <dbReference type="ARBA" id="ARBA00022840"/>
    </source>
</evidence>
<evidence type="ECO:0000256" key="10">
    <source>
        <dbReference type="ARBA" id="ARBA00022741"/>
    </source>
</evidence>
<dbReference type="PANTHER" id="PTHR27008:SF585">
    <property type="entry name" value="PROTEIN KINASE DOMAIN-CONTAINING PROTEIN"/>
    <property type="match status" value="1"/>
</dbReference>